<feature type="domain" description="Methyltransferase" evidence="4">
    <location>
        <begin position="137"/>
        <end position="237"/>
    </location>
</feature>
<feature type="region of interest" description="Disordered" evidence="3">
    <location>
        <begin position="1"/>
        <end position="42"/>
    </location>
</feature>
<keyword evidence="1" id="KW-0489">Methyltransferase</keyword>
<reference evidence="5" key="1">
    <citation type="submission" date="2023-10" db="EMBL/GenBank/DDBJ databases">
        <authorList>
            <person name="Chen Y."/>
            <person name="Shah S."/>
            <person name="Dougan E. K."/>
            <person name="Thang M."/>
            <person name="Chan C."/>
        </authorList>
    </citation>
    <scope>NUCLEOTIDE SEQUENCE [LARGE SCALE GENOMIC DNA]</scope>
</reference>
<gene>
    <name evidence="5" type="ORF">PCOR1329_LOCUS55595</name>
</gene>
<proteinExistence type="predicted"/>
<protein>
    <recommendedName>
        <fullName evidence="4">Methyltransferase domain-containing protein</fullName>
    </recommendedName>
</protein>
<dbReference type="PANTHER" id="PTHR43861:SF1">
    <property type="entry name" value="TRANS-ACONITATE 2-METHYLTRANSFERASE"/>
    <property type="match status" value="1"/>
</dbReference>
<organism evidence="5 6">
    <name type="scientific">Prorocentrum cordatum</name>
    <dbReference type="NCBI Taxonomy" id="2364126"/>
    <lineage>
        <taxon>Eukaryota</taxon>
        <taxon>Sar</taxon>
        <taxon>Alveolata</taxon>
        <taxon>Dinophyceae</taxon>
        <taxon>Prorocentrales</taxon>
        <taxon>Prorocentraceae</taxon>
        <taxon>Prorocentrum</taxon>
    </lineage>
</organism>
<comment type="caution">
    <text evidence="5">The sequence shown here is derived from an EMBL/GenBank/DDBJ whole genome shotgun (WGS) entry which is preliminary data.</text>
</comment>
<evidence type="ECO:0000313" key="5">
    <source>
        <dbReference type="EMBL" id="CAK0869135.1"/>
    </source>
</evidence>
<dbReference type="SUPFAM" id="SSF53335">
    <property type="entry name" value="S-adenosyl-L-methionine-dependent methyltransferases"/>
    <property type="match status" value="1"/>
</dbReference>
<dbReference type="InterPro" id="IPR041698">
    <property type="entry name" value="Methyltransf_25"/>
</dbReference>
<keyword evidence="6" id="KW-1185">Reference proteome</keyword>
<dbReference type="EMBL" id="CAUYUJ010016822">
    <property type="protein sequence ID" value="CAK0869135.1"/>
    <property type="molecule type" value="Genomic_DNA"/>
</dbReference>
<evidence type="ECO:0000256" key="2">
    <source>
        <dbReference type="ARBA" id="ARBA00022679"/>
    </source>
</evidence>
<sequence>MATTSSSSGPGGSAPTPSQAGGVDGREAFQQALGERERSKPQNELILQTVRELSAALVYPEPSNVETNRKLWDEYAKAWDTSEEWVRRMAADVGGRELGCVGDEWSDEASLTEALDDFLFPHLAALERGGEGCGAQVCEIGSGGGRVAARVAGRVGSLTCFDVSMEMLRRAKEALVDRQGLSNVKFVHLTGAGPPDIPARFNTSFDVVYSFDVFVHLDLHTIWQYFCAIHRMLQPGGLAFVSTANIIAPLGWERFQRQRKYSVGGFYFLSPDIARQLACKAGFEVVQESSSQGDTTNVYYLRDYLCVMRKCHGDARGPVVA</sequence>
<evidence type="ECO:0000313" key="6">
    <source>
        <dbReference type="Proteomes" id="UP001189429"/>
    </source>
</evidence>
<dbReference type="Pfam" id="PF13649">
    <property type="entry name" value="Methyltransf_25"/>
    <property type="match status" value="1"/>
</dbReference>
<feature type="compositionally biased region" description="Low complexity" evidence="3">
    <location>
        <begin position="1"/>
        <end position="21"/>
    </location>
</feature>
<evidence type="ECO:0000256" key="3">
    <source>
        <dbReference type="SAM" id="MobiDB-lite"/>
    </source>
</evidence>
<dbReference type="Proteomes" id="UP001189429">
    <property type="component" value="Unassembled WGS sequence"/>
</dbReference>
<dbReference type="Gene3D" id="3.40.50.150">
    <property type="entry name" value="Vaccinia Virus protein VP39"/>
    <property type="match status" value="1"/>
</dbReference>
<keyword evidence="2" id="KW-0808">Transferase</keyword>
<accession>A0ABN9V872</accession>
<dbReference type="InterPro" id="IPR029063">
    <property type="entry name" value="SAM-dependent_MTases_sf"/>
</dbReference>
<dbReference type="PANTHER" id="PTHR43861">
    <property type="entry name" value="TRANS-ACONITATE 2-METHYLTRANSFERASE-RELATED"/>
    <property type="match status" value="1"/>
</dbReference>
<evidence type="ECO:0000259" key="4">
    <source>
        <dbReference type="Pfam" id="PF13649"/>
    </source>
</evidence>
<evidence type="ECO:0000256" key="1">
    <source>
        <dbReference type="ARBA" id="ARBA00022603"/>
    </source>
</evidence>
<name>A0ABN9V872_9DINO</name>
<dbReference type="CDD" id="cd02440">
    <property type="entry name" value="AdoMet_MTases"/>
    <property type="match status" value="1"/>
</dbReference>